<dbReference type="GO" id="GO:0005975">
    <property type="term" value="P:carbohydrate metabolic process"/>
    <property type="evidence" value="ECO:0007669"/>
    <property type="project" value="InterPro"/>
</dbReference>
<name>A0A0A2WA29_BEABA</name>
<dbReference type="eggNOG" id="ENOG502QR7D">
    <property type="taxonomic scope" value="Eukaryota"/>
</dbReference>
<dbReference type="PIRSF" id="PIRSF028846">
    <property type="entry name" value="UCP028846"/>
    <property type="match status" value="1"/>
</dbReference>
<dbReference type="InterPro" id="IPR008313">
    <property type="entry name" value="GH125"/>
</dbReference>
<dbReference type="HOGENOM" id="CLU_023537_1_1_1"/>
<evidence type="ECO:0000313" key="3">
    <source>
        <dbReference type="Proteomes" id="UP000030106"/>
    </source>
</evidence>
<dbReference type="Proteomes" id="UP000030106">
    <property type="component" value="Unassembled WGS sequence"/>
</dbReference>
<accession>A0A0A2WA29</accession>
<dbReference type="PANTHER" id="PTHR31047:SF0">
    <property type="entry name" value="MEIOTICALLY UP-REGULATED GENE 157 PROTEIN"/>
    <property type="match status" value="1"/>
</dbReference>
<feature type="chain" id="PRO_5001996535" evidence="1">
    <location>
        <begin position="21"/>
        <end position="544"/>
    </location>
</feature>
<gene>
    <name evidence="2" type="ORF">BBAD15_g4821</name>
</gene>
<sequence>MAARWLAGLMAVAVAVYADASKPKQALLKKACPNYANYATYPHHPLSTGKLKLPFQRPSPECRTFRSDAIENVIHDVTSRMKDADLARLFENAFPSTTDTTIKFHSKEKDQGFVRMTGSRWAEDDDAWNGPQSFVITGDIIAEWLRDSTNQLRPYQELASKDSAIFELILGAINTQSEYVIEAPYCNAFQPPPISDLPVSANGQDDVVYPAYEPSAVFECKYELDSLAHFLKIGNDFYEHTGSSDFVNKRWLSAVDAVLSVLEEQSKPTFNDEGDYVRNEYTFQRKTNTGTETLNLLGVGNPLNNGTGLVRSAFRPSDDATILGFFIPANAMMSVELGRAAAMLNKLGKDAAGAELVKWSKTIREGVMEHGVIEHKTFGKIFAYEVDGFGSSIIMDDANYPSLLALPLMGFVDVKDPIYQNTRKMLLSKKGNPYYLTGKKFKGIGGPHIGLKNAWPMSLLVQAQTSDDDDEIMACVNMVLAASPKGLVHESVDVNYIAQYTRSWFAWANGVFAVTILDLAKRKPHLIFGSGAAPYHIGAAGGKA</sequence>
<dbReference type="EMBL" id="ANFO01000400">
    <property type="protein sequence ID" value="KGQ09834.1"/>
    <property type="molecule type" value="Genomic_DNA"/>
</dbReference>
<dbReference type="InterPro" id="IPR008928">
    <property type="entry name" value="6-hairpin_glycosidase_sf"/>
</dbReference>
<dbReference type="PANTHER" id="PTHR31047">
    <property type="entry name" value="MEIOTICALLY UP-REGULATED GENE 157 PROTEIN"/>
    <property type="match status" value="1"/>
</dbReference>
<proteinExistence type="predicted"/>
<dbReference type="InterPro" id="IPR012341">
    <property type="entry name" value="6hp_glycosidase-like_sf"/>
</dbReference>
<dbReference type="AlphaFoldDB" id="A0A0A2WA29"/>
<dbReference type="Pfam" id="PF06824">
    <property type="entry name" value="Glyco_hydro_125"/>
    <property type="match status" value="1"/>
</dbReference>
<evidence type="ECO:0000256" key="1">
    <source>
        <dbReference type="SAM" id="SignalP"/>
    </source>
</evidence>
<dbReference type="Gene3D" id="1.50.10.10">
    <property type="match status" value="1"/>
</dbReference>
<dbReference type="SMART" id="SM01149">
    <property type="entry name" value="DUF1237"/>
    <property type="match status" value="1"/>
</dbReference>
<dbReference type="STRING" id="1245745.A0A0A2WA29"/>
<organism evidence="2 3">
    <name type="scientific">Beauveria bassiana D1-5</name>
    <dbReference type="NCBI Taxonomy" id="1245745"/>
    <lineage>
        <taxon>Eukaryota</taxon>
        <taxon>Fungi</taxon>
        <taxon>Dikarya</taxon>
        <taxon>Ascomycota</taxon>
        <taxon>Pezizomycotina</taxon>
        <taxon>Sordariomycetes</taxon>
        <taxon>Hypocreomycetidae</taxon>
        <taxon>Hypocreales</taxon>
        <taxon>Cordycipitaceae</taxon>
        <taxon>Beauveria</taxon>
    </lineage>
</organism>
<dbReference type="GO" id="GO:0003824">
    <property type="term" value="F:catalytic activity"/>
    <property type="evidence" value="ECO:0007669"/>
    <property type="project" value="UniProtKB-ARBA"/>
</dbReference>
<feature type="signal peptide" evidence="1">
    <location>
        <begin position="1"/>
        <end position="20"/>
    </location>
</feature>
<protein>
    <submittedName>
        <fullName evidence="2">Meiotically up-regulated protein</fullName>
    </submittedName>
</protein>
<keyword evidence="1" id="KW-0732">Signal</keyword>
<reference evidence="2 3" key="1">
    <citation type="submission" date="2012-10" db="EMBL/GenBank/DDBJ databases">
        <title>Genome sequencing and analysis of entomopathogenic fungi Beauveria bassiana D1-5.</title>
        <authorList>
            <person name="Li Q."/>
            <person name="Wang L."/>
            <person name="Zhang Z."/>
            <person name="Wang Q."/>
            <person name="Ren J."/>
            <person name="Wang M."/>
            <person name="Xu W."/>
            <person name="Wang J."/>
            <person name="Lu Y."/>
            <person name="Du Q."/>
            <person name="Sun Z."/>
        </authorList>
    </citation>
    <scope>NUCLEOTIDE SEQUENCE [LARGE SCALE GENOMIC DNA]</scope>
    <source>
        <strain evidence="2 3">D1-5</strain>
    </source>
</reference>
<comment type="caution">
    <text evidence="2">The sequence shown here is derived from an EMBL/GenBank/DDBJ whole genome shotgun (WGS) entry which is preliminary data.</text>
</comment>
<dbReference type="SUPFAM" id="SSF48208">
    <property type="entry name" value="Six-hairpin glycosidases"/>
    <property type="match status" value="1"/>
</dbReference>
<evidence type="ECO:0000313" key="2">
    <source>
        <dbReference type="EMBL" id="KGQ09834.1"/>
    </source>
</evidence>
<dbReference type="OrthoDB" id="7771656at2759"/>